<evidence type="ECO:0000256" key="1">
    <source>
        <dbReference type="SAM" id="SignalP"/>
    </source>
</evidence>
<feature type="signal peptide" evidence="1">
    <location>
        <begin position="1"/>
        <end position="16"/>
    </location>
</feature>
<protein>
    <submittedName>
        <fullName evidence="2">Uncharacterized protein</fullName>
    </submittedName>
</protein>
<evidence type="ECO:0000313" key="2">
    <source>
        <dbReference type="EnsemblMetazoa" id="SMAR012524-PA"/>
    </source>
</evidence>
<dbReference type="EnsemblMetazoa" id="SMAR012524-RA">
    <property type="protein sequence ID" value="SMAR012524-PA"/>
    <property type="gene ID" value="SMAR012524"/>
</dbReference>
<proteinExistence type="predicted"/>
<accession>T1JFB3</accession>
<dbReference type="EMBL" id="JH432147">
    <property type="status" value="NOT_ANNOTATED_CDS"/>
    <property type="molecule type" value="Genomic_DNA"/>
</dbReference>
<reference evidence="3" key="1">
    <citation type="submission" date="2011-05" db="EMBL/GenBank/DDBJ databases">
        <authorList>
            <person name="Richards S.R."/>
            <person name="Qu J."/>
            <person name="Jiang H."/>
            <person name="Jhangiani S.N."/>
            <person name="Agravi P."/>
            <person name="Goodspeed R."/>
            <person name="Gross S."/>
            <person name="Mandapat C."/>
            <person name="Jackson L."/>
            <person name="Mathew T."/>
            <person name="Pu L."/>
            <person name="Thornton R."/>
            <person name="Saada N."/>
            <person name="Wilczek-Boney K.B."/>
            <person name="Lee S."/>
            <person name="Kovar C."/>
            <person name="Wu Y."/>
            <person name="Scherer S.E."/>
            <person name="Worley K.C."/>
            <person name="Muzny D.M."/>
            <person name="Gibbs R."/>
        </authorList>
    </citation>
    <scope>NUCLEOTIDE SEQUENCE</scope>
    <source>
        <strain evidence="3">Brora</strain>
    </source>
</reference>
<name>T1JFB3_STRMM</name>
<organism evidence="2 3">
    <name type="scientific">Strigamia maritima</name>
    <name type="common">European centipede</name>
    <name type="synonym">Geophilus maritimus</name>
    <dbReference type="NCBI Taxonomy" id="126957"/>
    <lineage>
        <taxon>Eukaryota</taxon>
        <taxon>Metazoa</taxon>
        <taxon>Ecdysozoa</taxon>
        <taxon>Arthropoda</taxon>
        <taxon>Myriapoda</taxon>
        <taxon>Chilopoda</taxon>
        <taxon>Pleurostigmophora</taxon>
        <taxon>Geophilomorpha</taxon>
        <taxon>Linotaeniidae</taxon>
        <taxon>Strigamia</taxon>
    </lineage>
</organism>
<keyword evidence="1" id="KW-0732">Signal</keyword>
<dbReference type="HOGENOM" id="CLU_957524_0_0_1"/>
<reference evidence="2" key="2">
    <citation type="submission" date="2015-02" db="UniProtKB">
        <authorList>
            <consortium name="EnsemblMetazoa"/>
        </authorList>
    </citation>
    <scope>IDENTIFICATION</scope>
</reference>
<evidence type="ECO:0000313" key="3">
    <source>
        <dbReference type="Proteomes" id="UP000014500"/>
    </source>
</evidence>
<dbReference type="AlphaFoldDB" id="T1JFB3"/>
<sequence>MGSILKLPSLKHMTLARLSVLLCQCNFTFYEYLKETTVDKNKQWLEVETTIFGIVDGFSIPNHLKPMLCTLVSHVGRELLDAVTFLICQVFNSDTGNRILMKSIISGTKWTIYGKLDIRRTAKVLSQSQDLTDQNRLDIACVCCIADVVKDLYIPNTTEYILINLNSLMFYFWKDIKSGDPIEMTYDKKCAMLTISMTHKNQSAVEYFWSLMSNDERNELIINLIQQNYDISDELNVIIDNAADYFNEESFGIPKNDYRYPSFPTVFTFTNGIYGCGIIQTDFEPNPQDNY</sequence>
<dbReference type="PhylomeDB" id="T1JFB3"/>
<keyword evidence="3" id="KW-1185">Reference proteome</keyword>
<dbReference type="Proteomes" id="UP000014500">
    <property type="component" value="Unassembled WGS sequence"/>
</dbReference>
<feature type="chain" id="PRO_5004580276" evidence="1">
    <location>
        <begin position="17"/>
        <end position="291"/>
    </location>
</feature>